<dbReference type="GO" id="GO:0043531">
    <property type="term" value="F:ADP binding"/>
    <property type="evidence" value="ECO:0007669"/>
    <property type="project" value="InterPro"/>
</dbReference>
<dbReference type="GO" id="GO:0005524">
    <property type="term" value="F:ATP binding"/>
    <property type="evidence" value="ECO:0007669"/>
    <property type="project" value="UniProtKB-KW"/>
</dbReference>
<sequence length="847" mass="97008">MDTIMNIQEIKKDIYELIQLGDLTDNSFKKLFINKHSIIGKECELWDFKENFDGTKEAYLKLLKAIASFYNSYGGYIFYGVKEVIKDTSMKVIGVNQNIIDNQKLRGQFDKFFGRRIDLTYFEIKHDVDDAKLNVGILYIPKRGVQDSPLTPISDGVGSGNERILSKDFIFIRRDDQCKSAVSLDDFKFVSGERVPTYVVIQTIVRKKIIEHNLPDKNQICPIFIGRMEIIQELWSWLSNDLQYTKVIAADGGKGKTSVAYEFCRLIVESGSELFDQIIWLTAKSKQFKAIYNSYIDTPEIHYSDVETLLSEICIRTGSLPDETAELNYLQLQRLAKENLQIYRYLIVVDDVDSNVPDEQRRIMEIARVISNSSSRVLLTTRVNNMYSSDSAIILPGLSGEEYKTLIQEHCRNLHLQPFNDKNTYKLQEVSEGSPLFTESILRLCKLGLSLDDAINEWKGKSGDAVRVAALRKEVKELSQEAIKILITISVVGTCSRTELRQYTDLENHDLERAMEDLGNLFLIKSIGFIESEPRFETSSSISKLVISISDEILPNAEAFIAQVNEISVGLSDNAKLKSNNSEVGKVIRQCNSLIKERRFDEARKIIKDILKKTRFKENSDIYFMAAKIQYEDNEAKPESVRKSFVEAYVKGQKKPFFFEMWYQTEMKFGTANSIHDVCTNALKNISSNDYQWRERYVYACHELARNVKSDTIELKYLVMGYEYVNSLIKNSKPPKKTEFIHLSRTLVDKIWELSIAIGKHEISVVIIMNAINFGDIRSATFNKLLDSANMILSKTFLNTEVAKHKNDLINSIQKAVHFLRECNPPRPELAEKLNIALGLLIESVTD</sequence>
<dbReference type="AlphaFoldDB" id="A0A5J5G4T0"/>
<organism evidence="3 4">
    <name type="scientific">Affinibrenneria salicis</name>
    <dbReference type="NCBI Taxonomy" id="2590031"/>
    <lineage>
        <taxon>Bacteria</taxon>
        <taxon>Pseudomonadati</taxon>
        <taxon>Pseudomonadota</taxon>
        <taxon>Gammaproteobacteria</taxon>
        <taxon>Enterobacterales</taxon>
        <taxon>Pectobacteriaceae</taxon>
        <taxon>Affinibrenneria</taxon>
    </lineage>
</organism>
<gene>
    <name evidence="3" type="ORF">FJU30_06260</name>
</gene>
<keyword evidence="3" id="KW-0547">Nucleotide-binding</keyword>
<evidence type="ECO:0000313" key="4">
    <source>
        <dbReference type="Proteomes" id="UP000335415"/>
    </source>
</evidence>
<reference evidence="3 4" key="1">
    <citation type="submission" date="2019-09" db="EMBL/GenBank/DDBJ databases">
        <authorList>
            <person name="Li Y."/>
        </authorList>
    </citation>
    <scope>NUCLEOTIDE SEQUENCE [LARGE SCALE GENOMIC DNA]</scope>
    <source>
        <strain evidence="3 4">L3-3HA</strain>
    </source>
</reference>
<feature type="domain" description="Schlafen AlbA-2" evidence="2">
    <location>
        <begin position="44"/>
        <end position="180"/>
    </location>
</feature>
<dbReference type="InterPro" id="IPR027417">
    <property type="entry name" value="P-loop_NTPase"/>
</dbReference>
<dbReference type="Pfam" id="PF04326">
    <property type="entry name" value="SLFN_AlbA_2"/>
    <property type="match status" value="1"/>
</dbReference>
<dbReference type="OrthoDB" id="8431612at2"/>
<evidence type="ECO:0000259" key="1">
    <source>
        <dbReference type="Pfam" id="PF00931"/>
    </source>
</evidence>
<keyword evidence="4" id="KW-1185">Reference proteome</keyword>
<dbReference type="Gene3D" id="3.30.950.30">
    <property type="entry name" value="Schlafen, AAA domain"/>
    <property type="match status" value="1"/>
</dbReference>
<name>A0A5J5G4T0_9GAMM</name>
<keyword evidence="3" id="KW-0067">ATP-binding</keyword>
<dbReference type="EMBL" id="VYKJ01000002">
    <property type="protein sequence ID" value="KAA9001883.1"/>
    <property type="molecule type" value="Genomic_DNA"/>
</dbReference>
<dbReference type="InterPro" id="IPR002182">
    <property type="entry name" value="NB-ARC"/>
</dbReference>
<dbReference type="Gene3D" id="3.40.50.300">
    <property type="entry name" value="P-loop containing nucleotide triphosphate hydrolases"/>
    <property type="match status" value="1"/>
</dbReference>
<feature type="domain" description="NB-ARC" evidence="1">
    <location>
        <begin position="231"/>
        <end position="387"/>
    </location>
</feature>
<dbReference type="InterPro" id="IPR038461">
    <property type="entry name" value="Schlafen_AlbA_2_dom_sf"/>
</dbReference>
<comment type="caution">
    <text evidence="3">The sequence shown here is derived from an EMBL/GenBank/DDBJ whole genome shotgun (WGS) entry which is preliminary data.</text>
</comment>
<protein>
    <submittedName>
        <fullName evidence="3">ATP-binding protein</fullName>
    </submittedName>
</protein>
<evidence type="ECO:0000259" key="2">
    <source>
        <dbReference type="Pfam" id="PF04326"/>
    </source>
</evidence>
<accession>A0A5J5G4T0</accession>
<evidence type="ECO:0000313" key="3">
    <source>
        <dbReference type="EMBL" id="KAA9001883.1"/>
    </source>
</evidence>
<dbReference type="InterPro" id="IPR007421">
    <property type="entry name" value="Schlafen_AlbA_2_dom"/>
</dbReference>
<proteinExistence type="predicted"/>
<dbReference type="Proteomes" id="UP000335415">
    <property type="component" value="Unassembled WGS sequence"/>
</dbReference>
<dbReference type="SUPFAM" id="SSF52540">
    <property type="entry name" value="P-loop containing nucleoside triphosphate hydrolases"/>
    <property type="match status" value="1"/>
</dbReference>
<dbReference type="Pfam" id="PF00931">
    <property type="entry name" value="NB-ARC"/>
    <property type="match status" value="1"/>
</dbReference>